<dbReference type="Proteomes" id="UP000247807">
    <property type="component" value="Unassembled WGS sequence"/>
</dbReference>
<sequence length="76" mass="8709">MQFTTNEDSNEELIWSLILNNLPSNLLTEASASTSSFYRTEDGIECSVRKKNGDLIANCYSESDRMGKRRWTIDLK</sequence>
<dbReference type="RefSeq" id="WP_158467122.1">
    <property type="nucleotide sequence ID" value="NZ_QJUE01000005.1"/>
</dbReference>
<reference evidence="1 2" key="1">
    <citation type="journal article" date="2018" name="Appl. Environ. Microbiol.">
        <title>Genome rearrangement shapes Prochlorococcus ecological adaptation.</title>
        <authorList>
            <person name="Yan W."/>
            <person name="Wei S."/>
            <person name="Wang Q."/>
            <person name="Xiao X."/>
            <person name="Zeng Q."/>
            <person name="Jiao N."/>
            <person name="Zhang R."/>
        </authorList>
    </citation>
    <scope>NUCLEOTIDE SEQUENCE [LARGE SCALE GENOMIC DNA]</scope>
    <source>
        <strain evidence="1 2">XMU1408</strain>
    </source>
</reference>
<name>A0A318RDD4_PROMR</name>
<dbReference type="OrthoDB" id="574393at2"/>
<proteinExistence type="predicted"/>
<organism evidence="1 2">
    <name type="scientific">Prochlorococcus marinus XMU1408</name>
    <dbReference type="NCBI Taxonomy" id="2213228"/>
    <lineage>
        <taxon>Bacteria</taxon>
        <taxon>Bacillati</taxon>
        <taxon>Cyanobacteriota</taxon>
        <taxon>Cyanophyceae</taxon>
        <taxon>Synechococcales</taxon>
        <taxon>Prochlorococcaceae</taxon>
        <taxon>Prochlorococcus</taxon>
    </lineage>
</organism>
<dbReference type="EMBL" id="QJUE01000005">
    <property type="protein sequence ID" value="PYE01292.1"/>
    <property type="molecule type" value="Genomic_DNA"/>
</dbReference>
<protein>
    <submittedName>
        <fullName evidence="1">Uncharacterized protein</fullName>
    </submittedName>
</protein>
<comment type="caution">
    <text evidence="1">The sequence shown here is derived from an EMBL/GenBank/DDBJ whole genome shotgun (WGS) entry which is preliminary data.</text>
</comment>
<gene>
    <name evidence="1" type="ORF">DNJ73_07730</name>
</gene>
<evidence type="ECO:0000313" key="1">
    <source>
        <dbReference type="EMBL" id="PYE01292.1"/>
    </source>
</evidence>
<evidence type="ECO:0000313" key="2">
    <source>
        <dbReference type="Proteomes" id="UP000247807"/>
    </source>
</evidence>
<accession>A0A318RDD4</accession>
<dbReference type="AlphaFoldDB" id="A0A318RDD4"/>